<evidence type="ECO:0000256" key="1">
    <source>
        <dbReference type="SAM" id="Phobius"/>
    </source>
</evidence>
<dbReference type="GO" id="GO:0016301">
    <property type="term" value="F:kinase activity"/>
    <property type="evidence" value="ECO:0007669"/>
    <property type="project" value="UniProtKB-KW"/>
</dbReference>
<proteinExistence type="predicted"/>
<dbReference type="Gene3D" id="3.30.565.10">
    <property type="entry name" value="Histidine kinase-like ATPase, C-terminal domain"/>
    <property type="match status" value="1"/>
</dbReference>
<dbReference type="Proteomes" id="UP001595906">
    <property type="component" value="Unassembled WGS sequence"/>
</dbReference>
<evidence type="ECO:0000313" key="5">
    <source>
        <dbReference type="Proteomes" id="UP001595906"/>
    </source>
</evidence>
<keyword evidence="5" id="KW-1185">Reference proteome</keyword>
<accession>A0ABV8PVY9</accession>
<name>A0ABV8PVY9_9BACT</name>
<keyword evidence="4" id="KW-0808">Transferase</keyword>
<keyword evidence="1" id="KW-0812">Transmembrane</keyword>
<feature type="domain" description="Signal transduction histidine kinase internal region" evidence="2">
    <location>
        <begin position="775"/>
        <end position="852"/>
    </location>
</feature>
<dbReference type="EMBL" id="JBHSDC010000019">
    <property type="protein sequence ID" value="MFC4232288.1"/>
    <property type="molecule type" value="Genomic_DNA"/>
</dbReference>
<reference evidence="5" key="1">
    <citation type="journal article" date="2019" name="Int. J. Syst. Evol. Microbiol.">
        <title>The Global Catalogue of Microorganisms (GCM) 10K type strain sequencing project: providing services to taxonomists for standard genome sequencing and annotation.</title>
        <authorList>
            <consortium name="The Broad Institute Genomics Platform"/>
            <consortium name="The Broad Institute Genome Sequencing Center for Infectious Disease"/>
            <person name="Wu L."/>
            <person name="Ma J."/>
        </authorList>
    </citation>
    <scope>NUCLEOTIDE SEQUENCE [LARGE SCALE GENOMIC DNA]</scope>
    <source>
        <strain evidence="5">CECT 8010</strain>
    </source>
</reference>
<evidence type="ECO:0000259" key="2">
    <source>
        <dbReference type="Pfam" id="PF06580"/>
    </source>
</evidence>
<dbReference type="InterPro" id="IPR013783">
    <property type="entry name" value="Ig-like_fold"/>
</dbReference>
<dbReference type="InterPro" id="IPR015943">
    <property type="entry name" value="WD40/YVTN_repeat-like_dom_sf"/>
</dbReference>
<gene>
    <name evidence="4" type="ORF">ACFOW1_10325</name>
</gene>
<dbReference type="Pfam" id="PF07495">
    <property type="entry name" value="Y_Y_Y"/>
    <property type="match status" value="1"/>
</dbReference>
<dbReference type="Pfam" id="PF06580">
    <property type="entry name" value="His_kinase"/>
    <property type="match status" value="1"/>
</dbReference>
<sequence length="986" mass="111758">MRWCILLIALLLQLNNQCYCQNDSLRIISGLPTKEVYQVLVDKKGFIWTAHELGVSRYDGIKFTTYSHPEQIGLSLFDIMEDDKGRIWCHNLNNQIFYIENEQIFLLRDFKDSGTKFYLRKAMLSNEIIINTSSGFFVQNTATQKGNYVTKTIDGINIGPTYAFCIIDNQSAIIQGAKKWFLYKQGLGAASLPLVNQHLIENRSLLALKYANRDTIYCAEVYKGILYKILYKNNILTLLDSTKMPGVINSASVVDKEFWLHSSELSTTADYKKHISNQNITSITKDIEGNLWYSSLKNGILFSPKHNNTVIFKPKYLKSGDFITCISLQGNYIIEGTSTGDVFLKKTDHINIAKKIILPQTRGGISSIFKLGGNKFLIASLSNFYIIDAATGSIQSYLSVNAIKNFAFYNNFAFLASNENLSLMPLYKTTKPQIADWQTINRLFNITKQNQNNQLNLNQRVKTVCYDSANNTLYINFTSGLFCVNKSGVKQIMYQNRPIGATSLIYANKKIYVGTLVNGLLVLNNGLVVKEFTSKEGLSSNTVIKLKLCNNRLWLLNSANIQVLDVINDKLMTNIPLPVLLGSFVYDVAEFNNEAYLTTADGIYKVQINSNTNNTRPINYLSLVIANQKDTLPLNSGFIAREKTRSVEFTTVALWYDNPQSVYFKYRLLGSNNENWQTAPNTQRNFNFTGLSSGSYIFQALAINGMGVAASSPIIYSFSIKKPWWQQWWLYLIIVAVIIDIVYLAVQERIDTIKKRNNLLVETIQLQSEVRNSMLTAIKSQMNPHFIFNALNTIQSFIYSNNKSKANSYLGKFSNLIRIVLDSSNKKAVSLTEEVETLQLYVDLEVMRFENTLQANIYVDPSLDTDSIFIPPMLVQPFVENAIKHGLLHKINNRKLKISFKPSANEQALEIEIDDNGIGRERSAFLNAQKKDDHNSFAIKANQTRIDILNQLSTNKIVLEIIDKKDVDNIAKGTTVKLFIPNEFLV</sequence>
<dbReference type="InterPro" id="IPR011123">
    <property type="entry name" value="Y_Y_Y"/>
</dbReference>
<dbReference type="InterPro" id="IPR036890">
    <property type="entry name" value="HATPase_C_sf"/>
</dbReference>
<comment type="caution">
    <text evidence="4">The sequence shown here is derived from an EMBL/GenBank/DDBJ whole genome shotgun (WGS) entry which is preliminary data.</text>
</comment>
<dbReference type="SUPFAM" id="SSF69322">
    <property type="entry name" value="Tricorn protease domain 2"/>
    <property type="match status" value="1"/>
</dbReference>
<evidence type="ECO:0000259" key="3">
    <source>
        <dbReference type="Pfam" id="PF07495"/>
    </source>
</evidence>
<dbReference type="PANTHER" id="PTHR34220">
    <property type="entry name" value="SENSOR HISTIDINE KINASE YPDA"/>
    <property type="match status" value="1"/>
</dbReference>
<organism evidence="4 5">
    <name type="scientific">Parasediminibacterium paludis</name>
    <dbReference type="NCBI Taxonomy" id="908966"/>
    <lineage>
        <taxon>Bacteria</taxon>
        <taxon>Pseudomonadati</taxon>
        <taxon>Bacteroidota</taxon>
        <taxon>Chitinophagia</taxon>
        <taxon>Chitinophagales</taxon>
        <taxon>Chitinophagaceae</taxon>
        <taxon>Parasediminibacterium</taxon>
    </lineage>
</organism>
<dbReference type="PANTHER" id="PTHR34220:SF7">
    <property type="entry name" value="SENSOR HISTIDINE KINASE YPDA"/>
    <property type="match status" value="1"/>
</dbReference>
<feature type="domain" description="Two component regulator three Y" evidence="3">
    <location>
        <begin position="656"/>
        <end position="718"/>
    </location>
</feature>
<evidence type="ECO:0000313" key="4">
    <source>
        <dbReference type="EMBL" id="MFC4232288.1"/>
    </source>
</evidence>
<protein>
    <submittedName>
        <fullName evidence="4">Histidine kinase</fullName>
    </submittedName>
</protein>
<keyword evidence="1" id="KW-0472">Membrane</keyword>
<dbReference type="RefSeq" id="WP_379014080.1">
    <property type="nucleotide sequence ID" value="NZ_JBHSDC010000019.1"/>
</dbReference>
<dbReference type="Gene3D" id="2.130.10.10">
    <property type="entry name" value="YVTN repeat-like/Quinoprotein amine dehydrogenase"/>
    <property type="match status" value="2"/>
</dbReference>
<keyword evidence="4" id="KW-0418">Kinase</keyword>
<dbReference type="InterPro" id="IPR010559">
    <property type="entry name" value="Sig_transdc_His_kin_internal"/>
</dbReference>
<dbReference type="SUPFAM" id="SSF55874">
    <property type="entry name" value="ATPase domain of HSP90 chaperone/DNA topoisomerase II/histidine kinase"/>
    <property type="match status" value="1"/>
</dbReference>
<feature type="transmembrane region" description="Helical" evidence="1">
    <location>
        <begin position="728"/>
        <end position="746"/>
    </location>
</feature>
<keyword evidence="1" id="KW-1133">Transmembrane helix</keyword>
<dbReference type="Gene3D" id="2.60.40.10">
    <property type="entry name" value="Immunoglobulins"/>
    <property type="match status" value="1"/>
</dbReference>
<dbReference type="InterPro" id="IPR050640">
    <property type="entry name" value="Bact_2-comp_sensor_kinase"/>
</dbReference>